<dbReference type="Gene3D" id="1.10.3730.20">
    <property type="match status" value="1"/>
</dbReference>
<evidence type="ECO:0000256" key="4">
    <source>
        <dbReference type="ARBA" id="ARBA00022692"/>
    </source>
</evidence>
<evidence type="ECO:0000256" key="2">
    <source>
        <dbReference type="ARBA" id="ARBA00022448"/>
    </source>
</evidence>
<evidence type="ECO:0000256" key="3">
    <source>
        <dbReference type="ARBA" id="ARBA00022475"/>
    </source>
</evidence>
<comment type="similarity">
    <text evidence="7">Belongs to the drug/metabolite transporter (DMT) superfamily. Small multidrug resistance (SMR) (TC 2.A.7.1) family.</text>
</comment>
<sequence length="118" mass="12735">MLLGFFILGGKAMSWIYLIVAGIFEVVWATMMKMSEGFSILGYSIATIIGMILSFGGLILATKDLQLSIAYPVWTGIGAVGSIIVGVVLFHDHFSPVTWIFIVLLVISIIGIKLTASH</sequence>
<keyword evidence="3" id="KW-1003">Cell membrane</keyword>
<proteinExistence type="inferred from homology"/>
<name>A0ABR5PU87_9LACO</name>
<dbReference type="SUPFAM" id="SSF103481">
    <property type="entry name" value="Multidrug resistance efflux transporter EmrE"/>
    <property type="match status" value="1"/>
</dbReference>
<dbReference type="Pfam" id="PF00893">
    <property type="entry name" value="Multi_Drug_Res"/>
    <property type="match status" value="1"/>
</dbReference>
<feature type="transmembrane region" description="Helical" evidence="8">
    <location>
        <begin position="97"/>
        <end position="116"/>
    </location>
</feature>
<dbReference type="PANTHER" id="PTHR30561:SF0">
    <property type="entry name" value="GUANIDINIUM EXPORTER"/>
    <property type="match status" value="1"/>
</dbReference>
<keyword evidence="5 8" id="KW-1133">Transmembrane helix</keyword>
<accession>A0ABR5PU87</accession>
<protein>
    <submittedName>
        <fullName evidence="9">Small multidrug resistance protein</fullName>
    </submittedName>
</protein>
<dbReference type="EMBL" id="AZGN01000003">
    <property type="protein sequence ID" value="KRM34612.1"/>
    <property type="molecule type" value="Genomic_DNA"/>
</dbReference>
<keyword evidence="6 8" id="KW-0472">Membrane</keyword>
<evidence type="ECO:0000256" key="7">
    <source>
        <dbReference type="RuleBase" id="RU003942"/>
    </source>
</evidence>
<feature type="transmembrane region" description="Helical" evidence="8">
    <location>
        <begin position="37"/>
        <end position="61"/>
    </location>
</feature>
<evidence type="ECO:0000256" key="1">
    <source>
        <dbReference type="ARBA" id="ARBA00004651"/>
    </source>
</evidence>
<evidence type="ECO:0000313" key="9">
    <source>
        <dbReference type="EMBL" id="KRM34612.1"/>
    </source>
</evidence>
<keyword evidence="10" id="KW-1185">Reference proteome</keyword>
<dbReference type="PANTHER" id="PTHR30561">
    <property type="entry name" value="SMR FAMILY PROTON-DEPENDENT DRUG EFFLUX TRANSPORTER SUGE"/>
    <property type="match status" value="1"/>
</dbReference>
<gene>
    <name evidence="9" type="ORF">FC44_GL001326</name>
</gene>
<comment type="caution">
    <text evidence="9">The sequence shown here is derived from an EMBL/GenBank/DDBJ whole genome shotgun (WGS) entry which is preliminary data.</text>
</comment>
<dbReference type="InterPro" id="IPR045324">
    <property type="entry name" value="Small_multidrug_res"/>
</dbReference>
<evidence type="ECO:0000313" key="10">
    <source>
        <dbReference type="Proteomes" id="UP000051735"/>
    </source>
</evidence>
<dbReference type="Proteomes" id="UP000051735">
    <property type="component" value="Unassembled WGS sequence"/>
</dbReference>
<organism evidence="9 10">
    <name type="scientific">Lactobacillus intestinalis DSM 6629</name>
    <dbReference type="NCBI Taxonomy" id="1423761"/>
    <lineage>
        <taxon>Bacteria</taxon>
        <taxon>Bacillati</taxon>
        <taxon>Bacillota</taxon>
        <taxon>Bacilli</taxon>
        <taxon>Lactobacillales</taxon>
        <taxon>Lactobacillaceae</taxon>
        <taxon>Lactobacillus</taxon>
    </lineage>
</organism>
<evidence type="ECO:0000256" key="8">
    <source>
        <dbReference type="SAM" id="Phobius"/>
    </source>
</evidence>
<reference evidence="9 10" key="1">
    <citation type="journal article" date="2015" name="Genome Announc.">
        <title>Expanding the biotechnology potential of lactobacilli through comparative genomics of 213 strains and associated genera.</title>
        <authorList>
            <person name="Sun Z."/>
            <person name="Harris H.M."/>
            <person name="McCann A."/>
            <person name="Guo C."/>
            <person name="Argimon S."/>
            <person name="Zhang W."/>
            <person name="Yang X."/>
            <person name="Jeffery I.B."/>
            <person name="Cooney J.C."/>
            <person name="Kagawa T.F."/>
            <person name="Liu W."/>
            <person name="Song Y."/>
            <person name="Salvetti E."/>
            <person name="Wrobel A."/>
            <person name="Rasinkangas P."/>
            <person name="Parkhill J."/>
            <person name="Rea M.C."/>
            <person name="O'Sullivan O."/>
            <person name="Ritari J."/>
            <person name="Douillard F.P."/>
            <person name="Paul Ross R."/>
            <person name="Yang R."/>
            <person name="Briner A.E."/>
            <person name="Felis G.E."/>
            <person name="de Vos W.M."/>
            <person name="Barrangou R."/>
            <person name="Klaenhammer T.R."/>
            <person name="Caufield P.W."/>
            <person name="Cui Y."/>
            <person name="Zhang H."/>
            <person name="O'Toole P.W."/>
        </authorList>
    </citation>
    <scope>NUCLEOTIDE SEQUENCE [LARGE SCALE GENOMIC DNA]</scope>
    <source>
        <strain evidence="9 10">DSM 6629</strain>
    </source>
</reference>
<feature type="transmembrane region" description="Helical" evidence="8">
    <location>
        <begin position="73"/>
        <end position="91"/>
    </location>
</feature>
<keyword evidence="2" id="KW-0813">Transport</keyword>
<dbReference type="InterPro" id="IPR037185">
    <property type="entry name" value="EmrE-like"/>
</dbReference>
<feature type="transmembrane region" description="Helical" evidence="8">
    <location>
        <begin position="12"/>
        <end position="31"/>
    </location>
</feature>
<dbReference type="InterPro" id="IPR000390">
    <property type="entry name" value="Small_drug/metabolite_transptr"/>
</dbReference>
<evidence type="ECO:0000256" key="6">
    <source>
        <dbReference type="ARBA" id="ARBA00023136"/>
    </source>
</evidence>
<evidence type="ECO:0000256" key="5">
    <source>
        <dbReference type="ARBA" id="ARBA00022989"/>
    </source>
</evidence>
<comment type="subcellular location">
    <subcellularLocation>
        <location evidence="1 7">Cell membrane</location>
        <topology evidence="1 7">Multi-pass membrane protein</topology>
    </subcellularLocation>
</comment>
<keyword evidence="4 7" id="KW-0812">Transmembrane</keyword>